<dbReference type="InterPro" id="IPR037038">
    <property type="entry name" value="HepT-like_sf"/>
</dbReference>
<keyword evidence="1" id="KW-0597">Phosphoprotein</keyword>
<dbReference type="InterPro" id="IPR008201">
    <property type="entry name" value="HepT-like"/>
</dbReference>
<keyword evidence="4" id="KW-0547">Nucleotide-binding</keyword>
<evidence type="ECO:0000256" key="1">
    <source>
        <dbReference type="ARBA" id="ARBA00022553"/>
    </source>
</evidence>
<dbReference type="Proteomes" id="UP000651475">
    <property type="component" value="Unassembled WGS sequence"/>
</dbReference>
<comment type="similarity">
    <text evidence="6">Belongs to the HepT RNase toxin family.</text>
</comment>
<sequence length="129" mass="14860">MCKEEVLLLFEQIQDSLDTIITRAIPVNTADDFTHSPDGMMRLDSICMLLVTIGEAIKNIDKYTHKSLLPKYPAINWRNVMGLRDIIAHQYFNVDAEIILRIVKINVPQLQKVIEQIIIELKKEALEDI</sequence>
<keyword evidence="2" id="KW-1277">Toxin-antitoxin system</keyword>
<evidence type="ECO:0000256" key="5">
    <source>
        <dbReference type="ARBA" id="ARBA00022801"/>
    </source>
</evidence>
<reference evidence="7 8" key="1">
    <citation type="submission" date="2020-08" db="EMBL/GenBank/DDBJ databases">
        <title>Genome public.</title>
        <authorList>
            <person name="Liu C."/>
            <person name="Sun Q."/>
        </authorList>
    </citation>
    <scope>NUCLEOTIDE SEQUENCE [LARGE SCALE GENOMIC DNA]</scope>
    <source>
        <strain evidence="7 8">NSJ-79</strain>
    </source>
</reference>
<gene>
    <name evidence="7" type="ORF">H8S65_16290</name>
</gene>
<accession>A0ABR7DS75</accession>
<evidence type="ECO:0000313" key="8">
    <source>
        <dbReference type="Proteomes" id="UP000651475"/>
    </source>
</evidence>
<organism evidence="7 8">
    <name type="scientific">Parabacteroides hominis</name>
    <dbReference type="NCBI Taxonomy" id="2763057"/>
    <lineage>
        <taxon>Bacteria</taxon>
        <taxon>Pseudomonadati</taxon>
        <taxon>Bacteroidota</taxon>
        <taxon>Bacteroidia</taxon>
        <taxon>Bacteroidales</taxon>
        <taxon>Tannerellaceae</taxon>
        <taxon>Parabacteroides</taxon>
    </lineage>
</organism>
<dbReference type="PANTHER" id="PTHR34139">
    <property type="entry name" value="UPF0331 PROTEIN MJ0127"/>
    <property type="match status" value="1"/>
</dbReference>
<evidence type="ECO:0000256" key="6">
    <source>
        <dbReference type="ARBA" id="ARBA00024207"/>
    </source>
</evidence>
<evidence type="ECO:0000313" key="7">
    <source>
        <dbReference type="EMBL" id="MBC5634304.1"/>
    </source>
</evidence>
<name>A0ABR7DS75_9BACT</name>
<keyword evidence="5" id="KW-0378">Hydrolase</keyword>
<keyword evidence="3" id="KW-0540">Nuclease</keyword>
<evidence type="ECO:0000256" key="2">
    <source>
        <dbReference type="ARBA" id="ARBA00022649"/>
    </source>
</evidence>
<dbReference type="Gene3D" id="1.20.120.580">
    <property type="entry name" value="bsu32300-like"/>
    <property type="match status" value="1"/>
</dbReference>
<evidence type="ECO:0000256" key="3">
    <source>
        <dbReference type="ARBA" id="ARBA00022722"/>
    </source>
</evidence>
<dbReference type="InterPro" id="IPR051813">
    <property type="entry name" value="HepT_RNase_toxin"/>
</dbReference>
<comment type="caution">
    <text evidence="7">The sequence shown here is derived from an EMBL/GenBank/DDBJ whole genome shotgun (WGS) entry which is preliminary data.</text>
</comment>
<evidence type="ECO:0000256" key="4">
    <source>
        <dbReference type="ARBA" id="ARBA00022741"/>
    </source>
</evidence>
<protein>
    <submittedName>
        <fullName evidence="7">DUF86 domain-containing protein</fullName>
    </submittedName>
</protein>
<dbReference type="EMBL" id="JACOOJ010000035">
    <property type="protein sequence ID" value="MBC5634304.1"/>
    <property type="molecule type" value="Genomic_DNA"/>
</dbReference>
<keyword evidence="8" id="KW-1185">Reference proteome</keyword>
<dbReference type="RefSeq" id="WP_186930921.1">
    <property type="nucleotide sequence ID" value="NZ_JACOOJ010000035.1"/>
</dbReference>
<proteinExistence type="inferred from homology"/>
<dbReference type="Pfam" id="PF01934">
    <property type="entry name" value="HepT-like"/>
    <property type="match status" value="1"/>
</dbReference>
<dbReference type="PANTHER" id="PTHR34139:SF1">
    <property type="entry name" value="RNASE MJ1380-RELATED"/>
    <property type="match status" value="1"/>
</dbReference>